<dbReference type="InterPro" id="IPR013534">
    <property type="entry name" value="Starch_synth_cat_dom"/>
</dbReference>
<evidence type="ECO:0000259" key="9">
    <source>
        <dbReference type="Pfam" id="PF00534"/>
    </source>
</evidence>
<feature type="domain" description="Starch synthase catalytic" evidence="10">
    <location>
        <begin position="2"/>
        <end position="229"/>
    </location>
</feature>
<dbReference type="UniPathway" id="UPA00164"/>
<dbReference type="PANTHER" id="PTHR46083:SF1">
    <property type="entry name" value="GLYCOGEN SYNTHASE 2-RELATED"/>
    <property type="match status" value="1"/>
</dbReference>
<sequence length="476" mass="53146">MRIVQVAVEFTPIVKVGGLGDAVASLSKELAKQNDVEVLLPHYPLISKFSSSQVLSERSFYYEFLGKQQASAISYSYEGLTLTIITLDSQIELFSTTSVYSENNVVRFSAFAAAAAAYLQEADPADIVHLHDWHVGLLAGLLKNPLNPVHSKIVFTIHNFGYRGYCSTQLLAASQIDDFHLSHYQLFRDPQTSVLMKGALYCSDYITTVSLTYVQEIINDYSDYELHDAILARNSVFSGIINGIDEDVWNPKTDPALAVQYDASLLSEPDVLFTKKEENRAVLYEKLGISSDYFPLICVISRIVEEKGPEFMKEIILHAMEHSYAFILIGTSQNEVLLNEFRNLQDCLASSPNIRLILDFNDPLARLTYAAADMICIPSHREACGLTQLIAMRYGTVPLVRKTGGLADTVIPGVNGFTFFDTNNFNEFRAMLSNAVTTYRQEPDVWLNLIESGMLRASGLDAMAKHYVNLYQSLLS</sequence>
<comment type="function">
    <text evidence="2 8">Synthesizes alpha-1,4-glucan chains using ADP-glucose.</text>
</comment>
<comment type="catalytic activity">
    <reaction evidence="1 8">
        <text>[(1-&gt;4)-alpha-D-glucosyl](n) + ADP-alpha-D-glucose = [(1-&gt;4)-alpha-D-glucosyl](n+1) + ADP + H(+)</text>
        <dbReference type="Rhea" id="RHEA:18189"/>
        <dbReference type="Rhea" id="RHEA-COMP:9584"/>
        <dbReference type="Rhea" id="RHEA-COMP:9587"/>
        <dbReference type="ChEBI" id="CHEBI:15378"/>
        <dbReference type="ChEBI" id="CHEBI:15444"/>
        <dbReference type="ChEBI" id="CHEBI:57498"/>
        <dbReference type="ChEBI" id="CHEBI:456216"/>
        <dbReference type="EC" id="2.4.1.21"/>
    </reaction>
</comment>
<dbReference type="PANTHER" id="PTHR46083">
    <property type="match status" value="1"/>
</dbReference>
<evidence type="ECO:0000313" key="22">
    <source>
        <dbReference type="EMBL" id="CRI73636.1"/>
    </source>
</evidence>
<dbReference type="Pfam" id="PF00534">
    <property type="entry name" value="Glycos_transf_1"/>
    <property type="match status" value="1"/>
</dbReference>
<dbReference type="InterPro" id="IPR011835">
    <property type="entry name" value="GS/SS"/>
</dbReference>
<evidence type="ECO:0000313" key="21">
    <source>
        <dbReference type="EMBL" id="CRI54087.1"/>
    </source>
</evidence>
<evidence type="ECO:0000256" key="6">
    <source>
        <dbReference type="ARBA" id="ARBA00022679"/>
    </source>
</evidence>
<dbReference type="EMBL" id="LN847008">
    <property type="protein sequence ID" value="CRI41993.1"/>
    <property type="molecule type" value="Genomic_DNA"/>
</dbReference>
<evidence type="ECO:0000259" key="10">
    <source>
        <dbReference type="Pfam" id="PF08323"/>
    </source>
</evidence>
<dbReference type="GO" id="GO:0005978">
    <property type="term" value="P:glycogen biosynthetic process"/>
    <property type="evidence" value="ECO:0007669"/>
    <property type="project" value="UniProtKB-UniRule"/>
</dbReference>
<evidence type="ECO:0000313" key="12">
    <source>
        <dbReference type="EMBL" id="CRI40868.1"/>
    </source>
</evidence>
<accession>A0A0F7XBP2</accession>
<dbReference type="RefSeq" id="WP_010883583.1">
    <property type="nucleotide sequence ID" value="NZ_CP160064.1"/>
</dbReference>
<dbReference type="EC" id="2.4.1.21" evidence="8"/>
<evidence type="ECO:0000313" key="18">
    <source>
        <dbReference type="EMBL" id="CRI49888.1"/>
    </source>
</evidence>
<dbReference type="AlphaFoldDB" id="A0A0F7XBP2"/>
<dbReference type="EMBL" id="LN846999">
    <property type="protein sequence ID" value="CRI38605.1"/>
    <property type="molecule type" value="Genomic_DNA"/>
</dbReference>
<dbReference type="SMR" id="A0A0F7XBP2"/>
<evidence type="ECO:0000313" key="14">
    <source>
        <dbReference type="EMBL" id="CRI43089.1"/>
    </source>
</evidence>
<dbReference type="HAMAP" id="MF_00484">
    <property type="entry name" value="Glycogen_synth"/>
    <property type="match status" value="1"/>
</dbReference>
<dbReference type="EMBL" id="LN847244">
    <property type="protein sequence ID" value="CRI49888.1"/>
    <property type="molecule type" value="Genomic_DNA"/>
</dbReference>
<dbReference type="GeneID" id="45051004"/>
<name>A0A0F7XBP2_CHLPN</name>
<reference evidence="18" key="1">
    <citation type="submission" date="2015-05" db="EMBL/GenBank/DDBJ databases">
        <authorList>
            <person name="Rattei Thomas"/>
        </authorList>
    </citation>
    <scope>NUCLEOTIDE SEQUENCE</scope>
    <source>
        <strain evidence="11">CV15</strain>
        <strain evidence="12">CWL029c</strain>
        <strain evidence="14">DC9</strain>
        <strain evidence="13">GiD</strain>
        <strain evidence="15">H12</strain>
        <strain evidence="16">MUL2216</strain>
        <strain evidence="17">Panola</strain>
        <strain evidence="19">PB1</strain>
        <strain evidence="18">U1271</strain>
        <strain evidence="20">UZG1</strain>
        <strain evidence="21">Wien2</strain>
        <strain evidence="22">YK41</strain>
    </source>
</reference>
<dbReference type="Pfam" id="PF08323">
    <property type="entry name" value="Glyco_transf_5"/>
    <property type="match status" value="1"/>
</dbReference>
<keyword evidence="6 8" id="KW-0808">Transferase</keyword>
<dbReference type="EMBL" id="LN847237">
    <property type="protein sequence ID" value="CRI47608.1"/>
    <property type="molecule type" value="Genomic_DNA"/>
</dbReference>
<gene>
    <name evidence="8" type="primary">glgA</name>
    <name evidence="11" type="ORF">BN1224_CV15_C_04380</name>
    <name evidence="14" type="ORF">BN1224_DC9_CF_00090</name>
    <name evidence="13" type="ORF">BN1224_GiD_A_09940</name>
    <name evidence="15" type="ORF">BN1224_H12_FD_00020</name>
    <name evidence="16" type="ORF">BN1224_MUL2216_F_05170</name>
    <name evidence="17" type="ORF">BN1224_Panola_L_01120</name>
    <name evidence="19" type="ORF">BN1224_PB1_B_09830</name>
    <name evidence="18" type="ORF">BN1224_U1271_C_08280</name>
    <name evidence="20" type="ORF">BN1224_UZG1_C_00080</name>
    <name evidence="21" type="ORF">BN1224_Wien2_H_02120</name>
    <name evidence="22" type="ORF">BN1224_YK41_BZ_00240</name>
    <name evidence="12" type="ORF">CWL029c_F_01150</name>
</gene>
<dbReference type="Gene3D" id="3.40.50.2000">
    <property type="entry name" value="Glycogen Phosphorylase B"/>
    <property type="match status" value="2"/>
</dbReference>
<evidence type="ECO:0000256" key="7">
    <source>
        <dbReference type="ARBA" id="ARBA00023056"/>
    </source>
</evidence>
<organism evidence="18">
    <name type="scientific">Chlamydia pneumoniae</name>
    <name type="common">Chlamydophila pneumoniae</name>
    <dbReference type="NCBI Taxonomy" id="83558"/>
    <lineage>
        <taxon>Bacteria</taxon>
        <taxon>Pseudomonadati</taxon>
        <taxon>Chlamydiota</taxon>
        <taxon>Chlamydiia</taxon>
        <taxon>Chlamydiales</taxon>
        <taxon>Chlamydiaceae</taxon>
        <taxon>Chlamydia/Chlamydophila group</taxon>
        <taxon>Chlamydia</taxon>
    </lineage>
</organism>
<evidence type="ECO:0000256" key="4">
    <source>
        <dbReference type="ARBA" id="ARBA00010281"/>
    </source>
</evidence>
<keyword evidence="7 8" id="KW-0320">Glycogen biosynthesis</keyword>
<evidence type="ECO:0000313" key="15">
    <source>
        <dbReference type="EMBL" id="CRI44200.1"/>
    </source>
</evidence>
<evidence type="ECO:0000256" key="8">
    <source>
        <dbReference type="HAMAP-Rule" id="MF_00484"/>
    </source>
</evidence>
<dbReference type="EMBL" id="LN847061">
    <property type="protein sequence ID" value="CRI43089.1"/>
    <property type="molecule type" value="Genomic_DNA"/>
</dbReference>
<evidence type="ECO:0000313" key="20">
    <source>
        <dbReference type="EMBL" id="CRI52144.1"/>
    </source>
</evidence>
<proteinExistence type="inferred from homology"/>
<dbReference type="EMBL" id="LN847255">
    <property type="protein sequence ID" value="CRI54087.1"/>
    <property type="molecule type" value="Genomic_DNA"/>
</dbReference>
<dbReference type="EMBL" id="LN847227">
    <property type="protein sequence ID" value="CRI46462.1"/>
    <property type="molecule type" value="Genomic_DNA"/>
</dbReference>
<dbReference type="SUPFAM" id="SSF53756">
    <property type="entry name" value="UDP-Glycosyltransferase/glycogen phosphorylase"/>
    <property type="match status" value="1"/>
</dbReference>
<dbReference type="CDD" id="cd03791">
    <property type="entry name" value="GT5_Glycogen_synthase_DULL1-like"/>
    <property type="match status" value="1"/>
</dbReference>
<dbReference type="GO" id="GO:0009011">
    <property type="term" value="F:alpha-1,4-glucan glucosyltransferase (ADP-glucose donor) activity"/>
    <property type="evidence" value="ECO:0007669"/>
    <property type="project" value="UniProtKB-UniRule"/>
</dbReference>
<evidence type="ECO:0000313" key="16">
    <source>
        <dbReference type="EMBL" id="CRI46462.1"/>
    </source>
</evidence>
<keyword evidence="5 8" id="KW-0328">Glycosyltransferase</keyword>
<dbReference type="GO" id="GO:0004373">
    <property type="term" value="F:alpha-1,4-glucan glucosyltransferase (UDP-glucose donor) activity"/>
    <property type="evidence" value="ECO:0007669"/>
    <property type="project" value="InterPro"/>
</dbReference>
<dbReference type="EMBL" id="LN847207">
    <property type="protein sequence ID" value="CRI44200.1"/>
    <property type="molecule type" value="Genomic_DNA"/>
</dbReference>
<dbReference type="EMBL" id="LN849051">
    <property type="protein sequence ID" value="CRI73636.1"/>
    <property type="molecule type" value="Genomic_DNA"/>
</dbReference>
<comment type="similarity">
    <text evidence="4 8">Belongs to the glycosyltransferase 1 family. Bacterial/plant glycogen synthase subfamily.</text>
</comment>
<evidence type="ECO:0000256" key="3">
    <source>
        <dbReference type="ARBA" id="ARBA00004964"/>
    </source>
</evidence>
<evidence type="ECO:0000256" key="2">
    <source>
        <dbReference type="ARBA" id="ARBA00002764"/>
    </source>
</evidence>
<feature type="domain" description="Glycosyl transferase family 1" evidence="9">
    <location>
        <begin position="295"/>
        <end position="422"/>
    </location>
</feature>
<comment type="pathway">
    <text evidence="3 8">Glycan biosynthesis; glycogen biosynthesis.</text>
</comment>
<dbReference type="OrthoDB" id="9808590at2"/>
<protein>
    <recommendedName>
        <fullName evidence="8">Glycogen synthase</fullName>
        <ecNumber evidence="8">2.4.1.21</ecNumber>
    </recommendedName>
    <alternativeName>
        <fullName evidence="8">Starch [bacterial glycogen] synthase</fullName>
    </alternativeName>
</protein>
<dbReference type="InterPro" id="IPR001296">
    <property type="entry name" value="Glyco_trans_1"/>
</dbReference>
<evidence type="ECO:0000256" key="1">
    <source>
        <dbReference type="ARBA" id="ARBA00001478"/>
    </source>
</evidence>
<evidence type="ECO:0000256" key="5">
    <source>
        <dbReference type="ARBA" id="ARBA00022676"/>
    </source>
</evidence>
<dbReference type="EMBL" id="LN847240">
    <property type="protein sequence ID" value="CRI51014.1"/>
    <property type="molecule type" value="Genomic_DNA"/>
</dbReference>
<dbReference type="EMBL" id="LN847006">
    <property type="protein sequence ID" value="CRI40868.1"/>
    <property type="molecule type" value="Genomic_DNA"/>
</dbReference>
<evidence type="ECO:0000313" key="11">
    <source>
        <dbReference type="EMBL" id="CRI38605.1"/>
    </source>
</evidence>
<dbReference type="EMBL" id="LN847247">
    <property type="protein sequence ID" value="CRI52144.1"/>
    <property type="molecule type" value="Genomic_DNA"/>
</dbReference>
<dbReference type="NCBIfam" id="NF001904">
    <property type="entry name" value="PRK00654.2-3"/>
    <property type="match status" value="1"/>
</dbReference>
<dbReference type="NCBIfam" id="TIGR02095">
    <property type="entry name" value="glgA"/>
    <property type="match status" value="1"/>
</dbReference>
<dbReference type="PATRIC" id="fig|83558.13.peg.1003"/>
<feature type="binding site" evidence="8">
    <location>
        <position position="15"/>
    </location>
    <ligand>
        <name>ADP-alpha-D-glucose</name>
        <dbReference type="ChEBI" id="CHEBI:57498"/>
    </ligand>
</feature>
<evidence type="ECO:0000313" key="13">
    <source>
        <dbReference type="EMBL" id="CRI41993.1"/>
    </source>
</evidence>
<evidence type="ECO:0000313" key="19">
    <source>
        <dbReference type="EMBL" id="CRI51014.1"/>
    </source>
</evidence>
<evidence type="ECO:0000313" key="17">
    <source>
        <dbReference type="EMBL" id="CRI47608.1"/>
    </source>
</evidence>